<dbReference type="InterPro" id="IPR013211">
    <property type="entry name" value="LVIVD"/>
</dbReference>
<evidence type="ECO:0000256" key="1">
    <source>
        <dbReference type="SAM" id="MobiDB-lite"/>
    </source>
</evidence>
<evidence type="ECO:0000313" key="2">
    <source>
        <dbReference type="EMBL" id="ELY52914.1"/>
    </source>
</evidence>
<dbReference type="NCBIfam" id="TIGR01409">
    <property type="entry name" value="TAT_signal_seq"/>
    <property type="match status" value="1"/>
</dbReference>
<feature type="region of interest" description="Disordered" evidence="1">
    <location>
        <begin position="409"/>
        <end position="431"/>
    </location>
</feature>
<dbReference type="OrthoDB" id="134269at2157"/>
<gene>
    <name evidence="2" type="ORF">C493_15438</name>
</gene>
<name>L9WTW8_9EURY</name>
<evidence type="ECO:0000313" key="3">
    <source>
        <dbReference type="Proteomes" id="UP000011602"/>
    </source>
</evidence>
<dbReference type="eggNOG" id="arCOG02565">
    <property type="taxonomic scope" value="Archaea"/>
</dbReference>
<proteinExistence type="predicted"/>
<dbReference type="EMBL" id="AOHZ01000073">
    <property type="protein sequence ID" value="ELY52914.1"/>
    <property type="molecule type" value="Genomic_DNA"/>
</dbReference>
<reference evidence="2 3" key="1">
    <citation type="journal article" date="2014" name="PLoS Genet.">
        <title>Phylogenetically driven sequencing of extremely halophilic archaea reveals strategies for static and dynamic osmo-response.</title>
        <authorList>
            <person name="Becker E.A."/>
            <person name="Seitzer P.M."/>
            <person name="Tritt A."/>
            <person name="Larsen D."/>
            <person name="Krusor M."/>
            <person name="Yao A.I."/>
            <person name="Wu D."/>
            <person name="Madern D."/>
            <person name="Eisen J.A."/>
            <person name="Darling A.E."/>
            <person name="Facciotti M.T."/>
        </authorList>
    </citation>
    <scope>NUCLEOTIDE SEQUENCE [LARGE SCALE GENOMIC DNA]</scope>
    <source>
        <strain evidence="2 3">JCM 12255</strain>
    </source>
</reference>
<dbReference type="Proteomes" id="UP000011602">
    <property type="component" value="Unassembled WGS sequence"/>
</dbReference>
<dbReference type="SUPFAM" id="SSF75011">
    <property type="entry name" value="3-carboxy-cis,cis-mucoante lactonizing enzyme"/>
    <property type="match status" value="1"/>
</dbReference>
<dbReference type="RefSeq" id="WP_007260353.1">
    <property type="nucleotide sequence ID" value="NZ_AOHZ01000073.1"/>
</dbReference>
<comment type="caution">
    <text evidence="2">The sequence shown here is derived from an EMBL/GenBank/DDBJ whole genome shotgun (WGS) entry which is preliminary data.</text>
</comment>
<keyword evidence="3" id="KW-1185">Reference proteome</keyword>
<organism evidence="2 3">
    <name type="scientific">Natronolimnohabitans innermongolicus JCM 12255</name>
    <dbReference type="NCBI Taxonomy" id="1227499"/>
    <lineage>
        <taxon>Archaea</taxon>
        <taxon>Methanobacteriati</taxon>
        <taxon>Methanobacteriota</taxon>
        <taxon>Stenosarchaea group</taxon>
        <taxon>Halobacteria</taxon>
        <taxon>Halobacteriales</taxon>
        <taxon>Natrialbaceae</taxon>
        <taxon>Natronolimnohabitans</taxon>
    </lineage>
</organism>
<dbReference type="STRING" id="1227499.C493_15438"/>
<dbReference type="InterPro" id="IPR019546">
    <property type="entry name" value="TAT_signal_bac_arc"/>
</dbReference>
<protein>
    <submittedName>
        <fullName evidence="2">LVIVD repeat-containing protein</fullName>
    </submittedName>
</protein>
<dbReference type="Pfam" id="PF08309">
    <property type="entry name" value="LVIVD"/>
    <property type="match status" value="2"/>
</dbReference>
<accession>L9WTW8</accession>
<sequence length="455" mass="48940">MERRTFLQAGGAAGVALGLSQVTSSFASEPAAFGPAGRVEVTGAAEAVVGDEGETAYVATNDGFATVDITDPDDPAILEERFPLEVDGSTLTNVLDVKVDGDRLAVVGPGEQTSADVFHGFVLYDVSDPAEPTVAAAPYETEYHIHNCFLDGDTLYLVANSVEVDGVETNPLVVFDVGDDDPTEIARWSLLEREPEWRDVHWLVRYLHDVYVHDDIAYLAYWNAGTYLLDVSDPAAPEYISHVRETDLERQLELPDDVAQLGLPGNDHYSAVDDTGDLLAVGREAWAIDGAGPDEPGGIDLYDVSDPAEPTQLSSIDAPEADDATYYGGEWTTAHNFELRDDRLYSSWYQGGVKIHDVSDPADPVELAHWHERDTAAFWTARVADEETIVASSTSQVPEADTEGALYTFPRDSSGAGASADDETPGFGALAGTAGLAGSVAALEWLRRRENGGER</sequence>
<dbReference type="AlphaFoldDB" id="L9WTW8"/>
<dbReference type="PATRIC" id="fig|1227499.3.peg.3167"/>